<dbReference type="EMBL" id="JALJOQ010000006">
    <property type="protein sequence ID" value="KAK9812511.1"/>
    <property type="molecule type" value="Genomic_DNA"/>
</dbReference>
<feature type="compositionally biased region" description="Basic and acidic residues" evidence="1">
    <location>
        <begin position="166"/>
        <end position="175"/>
    </location>
</feature>
<feature type="region of interest" description="Disordered" evidence="1">
    <location>
        <begin position="99"/>
        <end position="123"/>
    </location>
</feature>
<organism evidence="2 3">
    <name type="scientific">Symbiochloris irregularis</name>
    <dbReference type="NCBI Taxonomy" id="706552"/>
    <lineage>
        <taxon>Eukaryota</taxon>
        <taxon>Viridiplantae</taxon>
        <taxon>Chlorophyta</taxon>
        <taxon>core chlorophytes</taxon>
        <taxon>Trebouxiophyceae</taxon>
        <taxon>Trebouxiales</taxon>
        <taxon>Trebouxiaceae</taxon>
        <taxon>Symbiochloris</taxon>
    </lineage>
</organism>
<feature type="region of interest" description="Disordered" evidence="1">
    <location>
        <begin position="142"/>
        <end position="190"/>
    </location>
</feature>
<dbReference type="Proteomes" id="UP001465755">
    <property type="component" value="Unassembled WGS sequence"/>
</dbReference>
<evidence type="ECO:0000313" key="3">
    <source>
        <dbReference type="Proteomes" id="UP001465755"/>
    </source>
</evidence>
<protein>
    <submittedName>
        <fullName evidence="2">Uncharacterized protein</fullName>
    </submittedName>
</protein>
<evidence type="ECO:0000313" key="2">
    <source>
        <dbReference type="EMBL" id="KAK9812511.1"/>
    </source>
</evidence>
<accession>A0AAW1PSS3</accession>
<evidence type="ECO:0000256" key="1">
    <source>
        <dbReference type="SAM" id="MobiDB-lite"/>
    </source>
</evidence>
<sequence>MLRFGPILSTRMTLFSIAKLPSGLAASGAETVKEGVDHDDAQGVAKMTAAMVAQIAGGLVTQGHTELTDIAKQAMGWGPSNDQQSHNQDGQDDTVLGSLQQAGRKAVESVSGQHPKSDDHTADAHLSEDRQAQPGWMETIQKKSQGDLAAVSGSQQEGKGQQWESEQARLEREGAEMQGEDSVSEDAQKAGQGVVDTGKDYMAGQGRGIISLRVLSSATTNTRRRPAKMAARTLTVCLLAALVLSSEAQVFGAKRSMLDDIAQAPVSAVEAATAAGPSSDEPVADVTAGTCTPSFPDATPTNFSSCYCSCPTEFSTVNSSSLSALSNLTVTLPEATFSYSGPDPLFTGGENPIEAVASGDAGVSVGGRRLLATEPKYSLPADVLPLLSGVLQGGQISGRAIPQWLVNDVLLGLGIAPRITSLPTDLLTGLEIENAADSLTQGRGLPTPPQPTSSEVTDAVRVILAVSGVRVLTDPNTLPTIIADAITLVKDPKAAIAEVPSDLLSAVKTILNLPFNTVNTVITDLESFLSKLDFPGLPKPSLPNVPKPSLPGADVLVEGAVEKLIDTIKNKPNPFINLIEAGLSETLVNALKYGIPANETIFGSAFSGIPAIPQPILSALEIALSGKVKLATLQSADTLAQDFFSSVKSNGPSAVVNKGPITPSELFSALQIFDALAVDQNLPFDFINAIQVFLNVTVPEPLAKLAETPRGLFPALPQQLVGQLQNLLGDGTVGFDLPSSTLPDLSNLNQLANILSGLLPSGLANTSLGAGLEQFLNTTVGVPVQFVANVTERLFPAPPPNFPGIPFFPASTASNTSTDAGLGPLGLPLPNSPIPTGTAGKLSVFDPLPVGLVNTVQDLMLPGTLPTDTDLPLPPVVDSIRSLLNYISPGAIANYTRTVEADLFSPGCQNGAEQSLSGCFCTCALES</sequence>
<feature type="compositionally biased region" description="Polar residues" evidence="1">
    <location>
        <begin position="152"/>
        <end position="165"/>
    </location>
</feature>
<gene>
    <name evidence="2" type="ORF">WJX73_005136</name>
</gene>
<reference evidence="2 3" key="1">
    <citation type="journal article" date="2024" name="Nat. Commun.">
        <title>Phylogenomics reveals the evolutionary origins of lichenization in chlorophyte algae.</title>
        <authorList>
            <person name="Puginier C."/>
            <person name="Libourel C."/>
            <person name="Otte J."/>
            <person name="Skaloud P."/>
            <person name="Haon M."/>
            <person name="Grisel S."/>
            <person name="Petersen M."/>
            <person name="Berrin J.G."/>
            <person name="Delaux P.M."/>
            <person name="Dal Grande F."/>
            <person name="Keller J."/>
        </authorList>
    </citation>
    <scope>NUCLEOTIDE SEQUENCE [LARGE SCALE GENOMIC DNA]</scope>
    <source>
        <strain evidence="2 3">SAG 2036</strain>
    </source>
</reference>
<keyword evidence="3" id="KW-1185">Reference proteome</keyword>
<name>A0AAW1PSS3_9CHLO</name>
<proteinExistence type="predicted"/>
<dbReference type="AlphaFoldDB" id="A0AAW1PSS3"/>
<feature type="region of interest" description="Disordered" evidence="1">
    <location>
        <begin position="75"/>
        <end position="94"/>
    </location>
</feature>
<comment type="caution">
    <text evidence="2">The sequence shown here is derived from an EMBL/GenBank/DDBJ whole genome shotgun (WGS) entry which is preliminary data.</text>
</comment>